<evidence type="ECO:0000256" key="2">
    <source>
        <dbReference type="ARBA" id="ARBA00005512"/>
    </source>
</evidence>
<evidence type="ECO:0000256" key="7">
    <source>
        <dbReference type="ARBA" id="ARBA00023180"/>
    </source>
</evidence>
<evidence type="ECO:0000256" key="3">
    <source>
        <dbReference type="ARBA" id="ARBA00022692"/>
    </source>
</evidence>
<evidence type="ECO:0000256" key="1">
    <source>
        <dbReference type="ARBA" id="ARBA00004477"/>
    </source>
</evidence>
<keyword evidence="3 8" id="KW-0812">Transmembrane</keyword>
<dbReference type="Pfam" id="PF06762">
    <property type="entry name" value="LMF1"/>
    <property type="match status" value="1"/>
</dbReference>
<dbReference type="InterPro" id="IPR009613">
    <property type="entry name" value="LMF"/>
</dbReference>
<evidence type="ECO:0000256" key="4">
    <source>
        <dbReference type="ARBA" id="ARBA00022824"/>
    </source>
</evidence>
<dbReference type="PANTHER" id="PTHR14463:SF5">
    <property type="entry name" value="LIPASE MATURATION FACTOR 2"/>
    <property type="match status" value="1"/>
</dbReference>
<keyword evidence="5 8" id="KW-1133">Transmembrane helix</keyword>
<dbReference type="GO" id="GO:0051604">
    <property type="term" value="P:protein maturation"/>
    <property type="evidence" value="ECO:0007669"/>
    <property type="project" value="InterPro"/>
</dbReference>
<dbReference type="PANTHER" id="PTHR14463">
    <property type="entry name" value="LIPASE MATURATION FACTOR"/>
    <property type="match status" value="1"/>
</dbReference>
<evidence type="ECO:0000259" key="10">
    <source>
        <dbReference type="Pfam" id="PF06762"/>
    </source>
</evidence>
<keyword evidence="6 8" id="KW-0472">Membrane</keyword>
<dbReference type="Pfam" id="PF25179">
    <property type="entry name" value="LMF1_C"/>
    <property type="match status" value="1"/>
</dbReference>
<feature type="transmembrane region" description="Helical" evidence="8">
    <location>
        <begin position="12"/>
        <end position="30"/>
    </location>
</feature>
<organism evidence="12">
    <name type="scientific">Cacopsylla melanoneura</name>
    <dbReference type="NCBI Taxonomy" id="428564"/>
    <lineage>
        <taxon>Eukaryota</taxon>
        <taxon>Metazoa</taxon>
        <taxon>Ecdysozoa</taxon>
        <taxon>Arthropoda</taxon>
        <taxon>Hexapoda</taxon>
        <taxon>Insecta</taxon>
        <taxon>Pterygota</taxon>
        <taxon>Neoptera</taxon>
        <taxon>Paraneoptera</taxon>
        <taxon>Hemiptera</taxon>
        <taxon>Sternorrhyncha</taxon>
        <taxon>Psylloidea</taxon>
        <taxon>Psyllidae</taxon>
        <taxon>Psyllinae</taxon>
        <taxon>Cacopsylla</taxon>
    </lineage>
</organism>
<keyword evidence="4 8" id="KW-0256">Endoplasmic reticulum</keyword>
<dbReference type="EMBL" id="HBUF01179228">
    <property type="protein sequence ID" value="CAG6654811.1"/>
    <property type="molecule type" value="Transcribed_RNA"/>
</dbReference>
<feature type="transmembrane region" description="Helical" evidence="8">
    <location>
        <begin position="64"/>
        <end position="91"/>
    </location>
</feature>
<dbReference type="InterPro" id="IPR057433">
    <property type="entry name" value="LMF1/2_C"/>
</dbReference>
<feature type="transmembrane region" description="Helical" evidence="8">
    <location>
        <begin position="103"/>
        <end position="123"/>
    </location>
</feature>
<reference evidence="12" key="1">
    <citation type="submission" date="2021-05" db="EMBL/GenBank/DDBJ databases">
        <authorList>
            <person name="Alioto T."/>
            <person name="Alioto T."/>
            <person name="Gomez Garrido J."/>
        </authorList>
    </citation>
    <scope>NUCLEOTIDE SEQUENCE</scope>
</reference>
<feature type="transmembrane region" description="Helical" evidence="8">
    <location>
        <begin position="129"/>
        <end position="146"/>
    </location>
</feature>
<comment type="similarity">
    <text evidence="2 8">Belongs to the lipase maturation factor family.</text>
</comment>
<evidence type="ECO:0000259" key="11">
    <source>
        <dbReference type="Pfam" id="PF25179"/>
    </source>
</evidence>
<dbReference type="GO" id="GO:0005789">
    <property type="term" value="C:endoplasmic reticulum membrane"/>
    <property type="evidence" value="ECO:0007669"/>
    <property type="project" value="UniProtKB-SubCell"/>
</dbReference>
<protein>
    <recommendedName>
        <fullName evidence="8">Lipase maturation factor</fullName>
    </recommendedName>
</protein>
<evidence type="ECO:0000256" key="5">
    <source>
        <dbReference type="ARBA" id="ARBA00022989"/>
    </source>
</evidence>
<feature type="domain" description="Lipase maturation factor 1/2 N-terminal" evidence="10">
    <location>
        <begin position="123"/>
        <end position="287"/>
    </location>
</feature>
<feature type="transmembrane region" description="Helical" evidence="8">
    <location>
        <begin position="383"/>
        <end position="402"/>
    </location>
</feature>
<feature type="transmembrane region" description="Helical" evidence="8">
    <location>
        <begin position="346"/>
        <end position="371"/>
    </location>
</feature>
<feature type="compositionally biased region" description="Low complexity" evidence="9">
    <location>
        <begin position="648"/>
        <end position="668"/>
    </location>
</feature>
<sequence>MAQIRYTRNLFLRTVCLVYVFAFASLYIQIPGLYGDNGILPARSQLEGDESLPLQKKLHRKPTLLWLAPFISLSTEYMMDVISLVGIFLGFTGFVSQKFCCKPNFFALWSLYYSLFQVGQTFMTFQWDSLLLETGFLCILVAPFGINKDSYRKGSSPSDQVKFWLVSWLLFRLILTSPINKLSSGDPSWWTLKALGIHFQSMALPTPLAWFCHHIPAWGLRLTTAFSLAVELILPPLFLLPLSGAKKIAFYFQMFLQFTIIITGNFNWYNLLTIALCFSLLDDSYFYPELNRKKNKLLSILSWVVSLVVFGAACFVFYKLFGLKIDQKPFTVQTQITFSKIQYDDFLGQGLVIAIFLGVVSFLWTALAALWQTFRAPSKNGTLSSLVVTFFYIATALMVFSINTVPLANLHPFANKTSHPLLKSWHSQLAHLHISNSYGLFRVMTGVDGRPEVIIEGANNRQGPWTEIPFRYKPGNVNRTLPIVAPHQPRLDWQMWFAALGTYHQNPWISSLAYRLLTHQPEVLALLDVANYPFKSKAPAFVRAVSYKYYYSPAATKTPQWWIRNRQEEYFPEFEANHQPLIAYLTQFGILKKRKPEYVEPRVKNALDALRKYSSTLEPAHLLWSLFITGLAIIYLRGGSKQAAPSANNNQGTQGKKQQQQQGQGLSKNKSRKK</sequence>
<feature type="domain" description="Lipase maturation factor 1/2 C-terminal" evidence="11">
    <location>
        <begin position="434"/>
        <end position="572"/>
    </location>
</feature>
<feature type="transmembrane region" description="Helical" evidence="8">
    <location>
        <begin position="218"/>
        <end position="241"/>
    </location>
</feature>
<dbReference type="AlphaFoldDB" id="A0A8D8RR14"/>
<evidence type="ECO:0000256" key="6">
    <source>
        <dbReference type="ARBA" id="ARBA00023136"/>
    </source>
</evidence>
<comment type="subcellular location">
    <subcellularLocation>
        <location evidence="1 8">Endoplasmic reticulum membrane</location>
        <topology evidence="1 8">Multi-pass membrane protein</topology>
    </subcellularLocation>
</comment>
<keyword evidence="7" id="KW-0325">Glycoprotein</keyword>
<evidence type="ECO:0000313" key="12">
    <source>
        <dbReference type="EMBL" id="CAG6654811.1"/>
    </source>
</evidence>
<dbReference type="InterPro" id="IPR057434">
    <property type="entry name" value="LMF1/2_N"/>
</dbReference>
<evidence type="ECO:0000256" key="9">
    <source>
        <dbReference type="SAM" id="MobiDB-lite"/>
    </source>
</evidence>
<proteinExistence type="inferred from homology"/>
<feature type="region of interest" description="Disordered" evidence="9">
    <location>
        <begin position="642"/>
        <end position="674"/>
    </location>
</feature>
<name>A0A8D8RR14_9HEMI</name>
<accession>A0A8D8RR14</accession>
<evidence type="ECO:0000256" key="8">
    <source>
        <dbReference type="RuleBase" id="RU361229"/>
    </source>
</evidence>
<comment type="function">
    <text evidence="8">Involved in the maturation of specific proteins in the endoplasmic reticulum.</text>
</comment>
<feature type="transmembrane region" description="Helical" evidence="8">
    <location>
        <begin position="300"/>
        <end position="321"/>
    </location>
</feature>